<dbReference type="FunFam" id="1.10.3810.10:FF:000001">
    <property type="entry name" value="Penicillin-binding protein 1A"/>
    <property type="match status" value="1"/>
</dbReference>
<feature type="domain" description="Glycosyl transferase family 51" evidence="17">
    <location>
        <begin position="119"/>
        <end position="288"/>
    </location>
</feature>
<evidence type="ECO:0000256" key="13">
    <source>
        <dbReference type="ARBA" id="ARBA00049902"/>
    </source>
</evidence>
<keyword evidence="4" id="KW-0645">Protease</keyword>
<proteinExistence type="inferred from homology"/>
<feature type="compositionally biased region" description="Polar residues" evidence="14">
    <location>
        <begin position="447"/>
        <end position="470"/>
    </location>
</feature>
<dbReference type="InterPro" id="IPR001264">
    <property type="entry name" value="Glyco_trans_51"/>
</dbReference>
<comment type="catalytic activity">
    <reaction evidence="13">
        <text>[GlcNAc-(1-&gt;4)-Mur2Ac(oyl-L-Ala-gamma-D-Glu-L-Lys-D-Ala-D-Ala)](n)-di-trans,octa-cis-undecaprenyl diphosphate + beta-D-GlcNAc-(1-&gt;4)-Mur2Ac(oyl-L-Ala-gamma-D-Glu-L-Lys-D-Ala-D-Ala)-di-trans,octa-cis-undecaprenyl diphosphate = [GlcNAc-(1-&gt;4)-Mur2Ac(oyl-L-Ala-gamma-D-Glu-L-Lys-D-Ala-D-Ala)](n+1)-di-trans,octa-cis-undecaprenyl diphosphate + di-trans,octa-cis-undecaprenyl diphosphate + H(+)</text>
        <dbReference type="Rhea" id="RHEA:23708"/>
        <dbReference type="Rhea" id="RHEA-COMP:9602"/>
        <dbReference type="Rhea" id="RHEA-COMP:9603"/>
        <dbReference type="ChEBI" id="CHEBI:15378"/>
        <dbReference type="ChEBI" id="CHEBI:58405"/>
        <dbReference type="ChEBI" id="CHEBI:60033"/>
        <dbReference type="ChEBI" id="CHEBI:78435"/>
        <dbReference type="EC" id="2.4.99.28"/>
    </reaction>
</comment>
<name>A0AAU1LRW8_9ACTN</name>
<gene>
    <name evidence="18" type="ORF">OG222_12700</name>
</gene>
<keyword evidence="5" id="KW-0328">Glycosyltransferase</keyword>
<keyword evidence="8" id="KW-0133">Cell shape</keyword>
<feature type="region of interest" description="Disordered" evidence="14">
    <location>
        <begin position="1"/>
        <end position="59"/>
    </location>
</feature>
<evidence type="ECO:0000259" key="16">
    <source>
        <dbReference type="Pfam" id="PF00905"/>
    </source>
</evidence>
<comment type="similarity">
    <text evidence="2">In the N-terminal section; belongs to the glycosyltransferase 51 family.</text>
</comment>
<feature type="compositionally biased region" description="Low complexity" evidence="14">
    <location>
        <begin position="604"/>
        <end position="615"/>
    </location>
</feature>
<keyword evidence="3" id="KW-0121">Carboxypeptidase</keyword>
<keyword evidence="15" id="KW-0472">Membrane</keyword>
<keyword evidence="9" id="KW-0573">Peptidoglycan synthesis</keyword>
<dbReference type="InterPro" id="IPR001460">
    <property type="entry name" value="PCN-bd_Tpept"/>
</dbReference>
<evidence type="ECO:0000256" key="5">
    <source>
        <dbReference type="ARBA" id="ARBA00022676"/>
    </source>
</evidence>
<dbReference type="GO" id="GO:0008955">
    <property type="term" value="F:peptidoglycan glycosyltransferase activity"/>
    <property type="evidence" value="ECO:0007669"/>
    <property type="project" value="UniProtKB-EC"/>
</dbReference>
<dbReference type="GO" id="GO:0009252">
    <property type="term" value="P:peptidoglycan biosynthetic process"/>
    <property type="evidence" value="ECO:0007669"/>
    <property type="project" value="UniProtKB-KW"/>
</dbReference>
<feature type="compositionally biased region" description="Low complexity" evidence="14">
    <location>
        <begin position="746"/>
        <end position="775"/>
    </location>
</feature>
<evidence type="ECO:0000256" key="11">
    <source>
        <dbReference type="ARBA" id="ARBA00023316"/>
    </source>
</evidence>
<dbReference type="AlphaFoldDB" id="A0AAU1LRW8"/>
<evidence type="ECO:0000256" key="4">
    <source>
        <dbReference type="ARBA" id="ARBA00022670"/>
    </source>
</evidence>
<evidence type="ECO:0000256" key="15">
    <source>
        <dbReference type="SAM" id="Phobius"/>
    </source>
</evidence>
<dbReference type="GO" id="GO:0030288">
    <property type="term" value="C:outer membrane-bounded periplasmic space"/>
    <property type="evidence" value="ECO:0007669"/>
    <property type="project" value="TreeGrafter"/>
</dbReference>
<keyword evidence="7" id="KW-0378">Hydrolase</keyword>
<feature type="domain" description="Penicillin-binding protein transpeptidase" evidence="16">
    <location>
        <begin position="390"/>
        <end position="647"/>
    </location>
</feature>
<feature type="compositionally biased region" description="Acidic residues" evidence="14">
    <location>
        <begin position="692"/>
        <end position="713"/>
    </location>
</feature>
<dbReference type="PANTHER" id="PTHR32282">
    <property type="entry name" value="BINDING PROTEIN TRANSPEPTIDASE, PUTATIVE-RELATED"/>
    <property type="match status" value="1"/>
</dbReference>
<dbReference type="Gene3D" id="3.40.710.10">
    <property type="entry name" value="DD-peptidase/beta-lactamase superfamily"/>
    <property type="match status" value="1"/>
</dbReference>
<dbReference type="GO" id="GO:0006508">
    <property type="term" value="P:proteolysis"/>
    <property type="evidence" value="ECO:0007669"/>
    <property type="project" value="UniProtKB-KW"/>
</dbReference>
<comment type="catalytic activity">
    <reaction evidence="12">
        <text>Preferential cleavage: (Ac)2-L-Lys-D-Ala-|-D-Ala. Also transpeptidation of peptidyl-alanyl moieties that are N-acyl substituents of D-alanine.</text>
        <dbReference type="EC" id="3.4.16.4"/>
    </reaction>
</comment>
<feature type="compositionally biased region" description="Basic residues" evidence="14">
    <location>
        <begin position="45"/>
        <end position="58"/>
    </location>
</feature>
<keyword evidence="10" id="KW-0511">Multifunctional enzyme</keyword>
<dbReference type="EMBL" id="CP108169">
    <property type="protein sequence ID" value="WTQ73904.1"/>
    <property type="molecule type" value="Genomic_DNA"/>
</dbReference>
<organism evidence="18">
    <name type="scientific">Streptomyces sp. NBC_00148</name>
    <dbReference type="NCBI Taxonomy" id="2903626"/>
    <lineage>
        <taxon>Bacteria</taxon>
        <taxon>Bacillati</taxon>
        <taxon>Actinomycetota</taxon>
        <taxon>Actinomycetes</taxon>
        <taxon>Kitasatosporales</taxon>
        <taxon>Streptomycetaceae</taxon>
        <taxon>Streptomyces</taxon>
    </lineage>
</organism>
<reference evidence="18" key="1">
    <citation type="submission" date="2022-10" db="EMBL/GenBank/DDBJ databases">
        <title>The complete genomes of actinobacterial strains from the NBC collection.</title>
        <authorList>
            <person name="Joergensen T.S."/>
            <person name="Alvarez Arevalo M."/>
            <person name="Sterndorff E.B."/>
            <person name="Faurdal D."/>
            <person name="Vuksanovic O."/>
            <person name="Mourched A.-S."/>
            <person name="Charusanti P."/>
            <person name="Shaw S."/>
            <person name="Blin K."/>
            <person name="Weber T."/>
        </authorList>
    </citation>
    <scope>NUCLEOTIDE SEQUENCE</scope>
    <source>
        <strain evidence="18">NBC_00148</strain>
    </source>
</reference>
<dbReference type="InterPro" id="IPR023346">
    <property type="entry name" value="Lysozyme-like_dom_sf"/>
</dbReference>
<comment type="similarity">
    <text evidence="1">In the C-terminal section; belongs to the transpeptidase family.</text>
</comment>
<evidence type="ECO:0000259" key="17">
    <source>
        <dbReference type="Pfam" id="PF00912"/>
    </source>
</evidence>
<evidence type="ECO:0000256" key="6">
    <source>
        <dbReference type="ARBA" id="ARBA00022679"/>
    </source>
</evidence>
<dbReference type="Pfam" id="PF00905">
    <property type="entry name" value="Transpeptidase"/>
    <property type="match status" value="1"/>
</dbReference>
<dbReference type="GO" id="GO:0008360">
    <property type="term" value="P:regulation of cell shape"/>
    <property type="evidence" value="ECO:0007669"/>
    <property type="project" value="UniProtKB-KW"/>
</dbReference>
<sequence length="820" mass="86899">MSDEPPQHGGDPSQQGSQGWAPRDTSAAAPTPDPDHPDGAPAAKGRTKRPKRPKRTGWRRAIPTWRMTLGGVLLLALLVVGGFIAGYQLIDIPAANAAATAQANVYVYADGKTVIARDGEINREKIPLDRIPTPIQHAVLAAEDRDFYSEDAIDIKATLRAGWNTVTGKGRQGGSTITQQYVKNYYLGQEQTVVRKAKEFFISIKLDREQSKDEILEGYLNTSYFGRNAYGIQAASHAYYGKDVEDLDAGEGAYLASLLNAPSSYDVVAHPENKKAVLARWDYVLDGMVKHHWLGAADRDAMTFPVPDKAKPANALSGQRGYIVQAVEHYLVANRIIDEKTLATGGYRITTTLQKSKQDALVEAVKENVLSKTSDDREADRNVRAGGASIDPATGHVVALYGGVDYTKQYVNNATRRDYQVGSTFKPFVLAAALANGSTTQKHKAITPNTRYDGTNERTVQSATGSTGYSPANEDDVDYGSITVREATDKSVNAVYAQMAQDVGPDEVKDTAIALGIPQDTPDLTASPSIALGPATASVLDMASAYATLADHGKQRPHTLVAKISKNATALPLPARNTRRAISREAADTTTSVLRSVVDGGTGTAAQGAGRPAAGKTGTAEEDRAAWFAGYTPDLATVIAVMGQDPESGVQKPLYGALGLARMNGGGAPAETWAAYTRAALEGSEVQDFDLEADEGPEEPDPDESGEGEDTEEAGGTKAPRDGGSTKKPGTGDARERRDGDRTRAPEAPSEASPAAGALHTATPADAPSRAPAADETAGHPANGRRDGDSPARADRTDGQDTTGTRESRDDQGLRGPTRP</sequence>
<dbReference type="GO" id="GO:0071555">
    <property type="term" value="P:cell wall organization"/>
    <property type="evidence" value="ECO:0007669"/>
    <property type="project" value="UniProtKB-KW"/>
</dbReference>
<evidence type="ECO:0000256" key="12">
    <source>
        <dbReference type="ARBA" id="ARBA00034000"/>
    </source>
</evidence>
<protein>
    <submittedName>
        <fullName evidence="18">Penicillin-binding protein</fullName>
    </submittedName>
</protein>
<dbReference type="Gene3D" id="1.10.3810.10">
    <property type="entry name" value="Biosynthetic peptidoglycan transglycosylase-like"/>
    <property type="match status" value="1"/>
</dbReference>
<evidence type="ECO:0000256" key="3">
    <source>
        <dbReference type="ARBA" id="ARBA00022645"/>
    </source>
</evidence>
<dbReference type="Pfam" id="PF00912">
    <property type="entry name" value="Transgly"/>
    <property type="match status" value="1"/>
</dbReference>
<keyword evidence="15" id="KW-0812">Transmembrane</keyword>
<feature type="region of interest" description="Disordered" evidence="14">
    <location>
        <begin position="692"/>
        <end position="820"/>
    </location>
</feature>
<feature type="region of interest" description="Disordered" evidence="14">
    <location>
        <begin position="442"/>
        <end position="477"/>
    </location>
</feature>
<evidence type="ECO:0000313" key="18">
    <source>
        <dbReference type="EMBL" id="WTQ73904.1"/>
    </source>
</evidence>
<dbReference type="GO" id="GO:0009002">
    <property type="term" value="F:serine-type D-Ala-D-Ala carboxypeptidase activity"/>
    <property type="evidence" value="ECO:0007669"/>
    <property type="project" value="UniProtKB-EC"/>
</dbReference>
<feature type="compositionally biased region" description="Basic and acidic residues" evidence="14">
    <location>
        <begin position="784"/>
        <end position="813"/>
    </location>
</feature>
<evidence type="ECO:0000256" key="14">
    <source>
        <dbReference type="SAM" id="MobiDB-lite"/>
    </source>
</evidence>
<evidence type="ECO:0000256" key="7">
    <source>
        <dbReference type="ARBA" id="ARBA00022801"/>
    </source>
</evidence>
<dbReference type="InterPro" id="IPR036950">
    <property type="entry name" value="PBP_transglycosylase"/>
</dbReference>
<evidence type="ECO:0000256" key="8">
    <source>
        <dbReference type="ARBA" id="ARBA00022960"/>
    </source>
</evidence>
<evidence type="ECO:0000256" key="2">
    <source>
        <dbReference type="ARBA" id="ARBA00007739"/>
    </source>
</evidence>
<dbReference type="SUPFAM" id="SSF56601">
    <property type="entry name" value="beta-lactamase/transpeptidase-like"/>
    <property type="match status" value="1"/>
</dbReference>
<feature type="transmembrane region" description="Helical" evidence="15">
    <location>
        <begin position="69"/>
        <end position="90"/>
    </location>
</feature>
<feature type="region of interest" description="Disordered" evidence="14">
    <location>
        <begin position="600"/>
        <end position="620"/>
    </location>
</feature>
<feature type="compositionally biased region" description="Basic and acidic residues" evidence="14">
    <location>
        <begin position="733"/>
        <end position="745"/>
    </location>
</feature>
<dbReference type="InterPro" id="IPR012338">
    <property type="entry name" value="Beta-lactam/transpept-like"/>
</dbReference>
<evidence type="ECO:0000256" key="10">
    <source>
        <dbReference type="ARBA" id="ARBA00023268"/>
    </source>
</evidence>
<keyword evidence="15" id="KW-1133">Transmembrane helix</keyword>
<accession>A0AAU1LRW8</accession>
<evidence type="ECO:0000256" key="9">
    <source>
        <dbReference type="ARBA" id="ARBA00022984"/>
    </source>
</evidence>
<evidence type="ECO:0000256" key="1">
    <source>
        <dbReference type="ARBA" id="ARBA00007090"/>
    </source>
</evidence>
<dbReference type="InterPro" id="IPR050396">
    <property type="entry name" value="Glycosyltr_51/Transpeptidase"/>
</dbReference>
<feature type="compositionally biased region" description="Low complexity" evidence="14">
    <location>
        <begin position="21"/>
        <end position="30"/>
    </location>
</feature>
<dbReference type="PANTHER" id="PTHR32282:SF34">
    <property type="entry name" value="PENICILLIN-BINDING PROTEIN 1A"/>
    <property type="match status" value="1"/>
</dbReference>
<dbReference type="SUPFAM" id="SSF53955">
    <property type="entry name" value="Lysozyme-like"/>
    <property type="match status" value="1"/>
</dbReference>
<keyword evidence="11" id="KW-0961">Cell wall biogenesis/degradation</keyword>
<keyword evidence="6" id="KW-0808">Transferase</keyword>
<dbReference type="GO" id="GO:0008658">
    <property type="term" value="F:penicillin binding"/>
    <property type="evidence" value="ECO:0007669"/>
    <property type="project" value="InterPro"/>
</dbReference>